<evidence type="ECO:0000256" key="1">
    <source>
        <dbReference type="SAM" id="MobiDB-lite"/>
    </source>
</evidence>
<accession>A0AAV6UD09</accession>
<feature type="region of interest" description="Disordered" evidence="1">
    <location>
        <begin position="64"/>
        <end position="83"/>
    </location>
</feature>
<evidence type="ECO:0000313" key="3">
    <source>
        <dbReference type="Proteomes" id="UP000827092"/>
    </source>
</evidence>
<dbReference type="AlphaFoldDB" id="A0AAV6UD09"/>
<proteinExistence type="predicted"/>
<organism evidence="2 3">
    <name type="scientific">Oedothorax gibbosus</name>
    <dbReference type="NCBI Taxonomy" id="931172"/>
    <lineage>
        <taxon>Eukaryota</taxon>
        <taxon>Metazoa</taxon>
        <taxon>Ecdysozoa</taxon>
        <taxon>Arthropoda</taxon>
        <taxon>Chelicerata</taxon>
        <taxon>Arachnida</taxon>
        <taxon>Araneae</taxon>
        <taxon>Araneomorphae</taxon>
        <taxon>Entelegynae</taxon>
        <taxon>Araneoidea</taxon>
        <taxon>Linyphiidae</taxon>
        <taxon>Erigoninae</taxon>
        <taxon>Oedothorax</taxon>
    </lineage>
</organism>
<gene>
    <name evidence="2" type="ORF">JTE90_004721</name>
</gene>
<dbReference type="Proteomes" id="UP000827092">
    <property type="component" value="Unassembled WGS sequence"/>
</dbReference>
<keyword evidence="3" id="KW-1185">Reference proteome</keyword>
<dbReference type="EMBL" id="JAFNEN010000472">
    <property type="protein sequence ID" value="KAG8182265.1"/>
    <property type="molecule type" value="Genomic_DNA"/>
</dbReference>
<protein>
    <submittedName>
        <fullName evidence="2">Uncharacterized protein</fullName>
    </submittedName>
</protein>
<name>A0AAV6UD09_9ARAC</name>
<evidence type="ECO:0000313" key="2">
    <source>
        <dbReference type="EMBL" id="KAG8182265.1"/>
    </source>
</evidence>
<feature type="region of interest" description="Disordered" evidence="1">
    <location>
        <begin position="1"/>
        <end position="23"/>
    </location>
</feature>
<sequence>MSSFHFELLQDPSTQPPRLKKNVTGDAYFSTQPRLRRDMWSFTSLPCATSTSDGMVEVQQVTRTHRKYNGQRPPRALKQSPTS</sequence>
<reference evidence="2 3" key="1">
    <citation type="journal article" date="2022" name="Nat. Ecol. Evol.">
        <title>A masculinizing supergene underlies an exaggerated male reproductive morph in a spider.</title>
        <authorList>
            <person name="Hendrickx F."/>
            <person name="De Corte Z."/>
            <person name="Sonet G."/>
            <person name="Van Belleghem S.M."/>
            <person name="Kostlbacher S."/>
            <person name="Vangestel C."/>
        </authorList>
    </citation>
    <scope>NUCLEOTIDE SEQUENCE [LARGE SCALE GENOMIC DNA]</scope>
    <source>
        <strain evidence="2">W744_W776</strain>
    </source>
</reference>
<comment type="caution">
    <text evidence="2">The sequence shown here is derived from an EMBL/GenBank/DDBJ whole genome shotgun (WGS) entry which is preliminary data.</text>
</comment>